<dbReference type="Gene3D" id="3.60.15.10">
    <property type="entry name" value="Ribonuclease Z/Hydroxyacylglutathione hydrolase-like"/>
    <property type="match status" value="1"/>
</dbReference>
<protein>
    <submittedName>
        <fullName evidence="2">Ribonuclease Z</fullName>
        <ecNumber evidence="2">3.1.26.11</ecNumber>
    </submittedName>
</protein>
<comment type="caution">
    <text evidence="2">The sequence shown here is derived from an EMBL/GenBank/DDBJ whole genome shotgun (WGS) entry which is preliminary data.</text>
</comment>
<dbReference type="InterPro" id="IPR036866">
    <property type="entry name" value="RibonucZ/Hydroxyglut_hydro"/>
</dbReference>
<dbReference type="GO" id="GO:0042781">
    <property type="term" value="F:3'-tRNA processing endoribonuclease activity"/>
    <property type="evidence" value="ECO:0007669"/>
    <property type="project" value="UniProtKB-EC"/>
</dbReference>
<gene>
    <name evidence="2" type="ORF">CKY28_10910</name>
</gene>
<name>A0A2A2SFX2_9SPHN</name>
<dbReference type="AlphaFoldDB" id="A0A2A2SFX2"/>
<dbReference type="Proteomes" id="UP000218151">
    <property type="component" value="Unassembled WGS sequence"/>
</dbReference>
<organism evidence="2 3">
    <name type="scientific">Sphingomonas lenta</name>
    <dbReference type="NCBI Taxonomy" id="1141887"/>
    <lineage>
        <taxon>Bacteria</taxon>
        <taxon>Pseudomonadati</taxon>
        <taxon>Pseudomonadota</taxon>
        <taxon>Alphaproteobacteria</taxon>
        <taxon>Sphingomonadales</taxon>
        <taxon>Sphingomonadaceae</taxon>
        <taxon>Sphingomonas</taxon>
    </lineage>
</organism>
<feature type="domain" description="Metallo-beta-lactamase" evidence="1">
    <location>
        <begin position="241"/>
        <end position="314"/>
    </location>
</feature>
<dbReference type="PANTHER" id="PTHR46018:SF7">
    <property type="entry name" value="RIBONUCLEASE Z"/>
    <property type="match status" value="1"/>
</dbReference>
<keyword evidence="3" id="KW-1185">Reference proteome</keyword>
<sequence length="353" mass="38786">MRSKRTGLRVTPSFHPRLVNGRYGDPALFVDRAHERGALLFDLGDLHPLSARDLLRVTHAFVSHMHMDHFVGFDSWLRVLVGREKQVDLVGPEGLIDAVGHKLRAYTWDLVSRYDTDLVIDVAELVAPDRLRRARYRFLTGFAREELGEADAPGGLVARTPAFSVHAAILEHHGPSLGFALTEPVHVNVWRNRVEERGLAVGPWLKPLKEAIRDGAPDDTVITLPDGTAELGTLRDLVSVEPGQKLGYITDIRDTPANRAAVAALCDGADTLFIEASFAADEAERARDRAHLTTTAAGEIARAAQARRVEPFHFSSRNEGREAEMLLEVEAAFAPTPLPLSRAHQVGHAPGMT</sequence>
<dbReference type="OrthoDB" id="9803916at2"/>
<dbReference type="NCBIfam" id="NF002558">
    <property type="entry name" value="PRK02126.1"/>
    <property type="match status" value="1"/>
</dbReference>
<dbReference type="InterPro" id="IPR001279">
    <property type="entry name" value="Metallo-B-lactamas"/>
</dbReference>
<keyword evidence="2" id="KW-0378">Hydrolase</keyword>
<dbReference type="SUPFAM" id="SSF56281">
    <property type="entry name" value="Metallo-hydrolase/oxidoreductase"/>
    <property type="match status" value="1"/>
</dbReference>
<reference evidence="3" key="1">
    <citation type="submission" date="2017-09" db="EMBL/GenBank/DDBJ databases">
        <authorList>
            <person name="Feng G."/>
            <person name="Zhu H."/>
        </authorList>
    </citation>
    <scope>NUCLEOTIDE SEQUENCE [LARGE SCALE GENOMIC DNA]</scope>
    <source>
        <strain evidence="3">1PNM-20</strain>
    </source>
</reference>
<evidence type="ECO:0000259" key="1">
    <source>
        <dbReference type="Pfam" id="PF12706"/>
    </source>
</evidence>
<dbReference type="EMBL" id="NSLI01000003">
    <property type="protein sequence ID" value="PAX08090.1"/>
    <property type="molecule type" value="Genomic_DNA"/>
</dbReference>
<dbReference type="EC" id="3.1.26.11" evidence="2"/>
<accession>A0A2A2SFX2</accession>
<proteinExistence type="predicted"/>
<dbReference type="Pfam" id="PF12706">
    <property type="entry name" value="Lactamase_B_2"/>
    <property type="match status" value="1"/>
</dbReference>
<evidence type="ECO:0000313" key="2">
    <source>
        <dbReference type="EMBL" id="PAX08090.1"/>
    </source>
</evidence>
<evidence type="ECO:0000313" key="3">
    <source>
        <dbReference type="Proteomes" id="UP000218151"/>
    </source>
</evidence>
<dbReference type="PANTHER" id="PTHR46018">
    <property type="entry name" value="ZINC PHOSPHODIESTERASE ELAC PROTEIN 1"/>
    <property type="match status" value="1"/>
</dbReference>